<accession>A0A059A6Y4</accession>
<dbReference type="eggNOG" id="ENOG502S3WX">
    <property type="taxonomic scope" value="Eukaryota"/>
</dbReference>
<dbReference type="PANTHER" id="PTHR34355:SF1">
    <property type="entry name" value="JOSEPHIN-LIKE PROTEIN"/>
    <property type="match status" value="1"/>
</dbReference>
<dbReference type="EMBL" id="KK198763">
    <property type="protein sequence ID" value="KCW49474.1"/>
    <property type="molecule type" value="Genomic_DNA"/>
</dbReference>
<dbReference type="OMA" id="KHHDRRK"/>
<evidence type="ECO:0000313" key="2">
    <source>
        <dbReference type="EMBL" id="KCW49474.1"/>
    </source>
</evidence>
<feature type="compositionally biased region" description="Low complexity" evidence="1">
    <location>
        <begin position="75"/>
        <end position="84"/>
    </location>
</feature>
<dbReference type="Gramene" id="KCW49474">
    <property type="protein sequence ID" value="KCW49474"/>
    <property type="gene ID" value="EUGRSUZ_K02995"/>
</dbReference>
<evidence type="ECO:0000256" key="1">
    <source>
        <dbReference type="SAM" id="MobiDB-lite"/>
    </source>
</evidence>
<dbReference type="PANTHER" id="PTHR34355">
    <property type="entry name" value="JOSEPHIN-LIKE PROTEIN"/>
    <property type="match status" value="1"/>
</dbReference>
<protein>
    <recommendedName>
        <fullName evidence="3">Josephin-like protein</fullName>
    </recommendedName>
</protein>
<name>A0A059A6Y4_EUCGR</name>
<proteinExistence type="predicted"/>
<evidence type="ECO:0008006" key="3">
    <source>
        <dbReference type="Google" id="ProtNLM"/>
    </source>
</evidence>
<reference evidence="2" key="1">
    <citation type="submission" date="2013-07" db="EMBL/GenBank/DDBJ databases">
        <title>The genome of Eucalyptus grandis.</title>
        <authorList>
            <person name="Schmutz J."/>
            <person name="Hayes R."/>
            <person name="Myburg A."/>
            <person name="Tuskan G."/>
            <person name="Grattapaglia D."/>
            <person name="Rokhsar D.S."/>
        </authorList>
    </citation>
    <scope>NUCLEOTIDE SEQUENCE</scope>
    <source>
        <tissue evidence="2">Leaf extractions</tissue>
    </source>
</reference>
<sequence length="129" mass="14364">MSRKASKRVSFSPDMDDKPTIFLEYGGSAKDGRSRKRVTATWSFRLSKELQFSPSEFLRRLGDKATKVLRCVSSSRSSRKVSSSAPQLMRSRSLADQSESHRAEAIEDCIKFLNSSCSLQRSSSVSSAC</sequence>
<feature type="region of interest" description="Disordered" evidence="1">
    <location>
        <begin position="75"/>
        <end position="99"/>
    </location>
</feature>
<dbReference type="OrthoDB" id="727341at2759"/>
<dbReference type="KEGG" id="egr:104426389"/>
<dbReference type="AlphaFoldDB" id="A0A059A6Y4"/>
<organism evidence="2">
    <name type="scientific">Eucalyptus grandis</name>
    <name type="common">Flooded gum</name>
    <dbReference type="NCBI Taxonomy" id="71139"/>
    <lineage>
        <taxon>Eukaryota</taxon>
        <taxon>Viridiplantae</taxon>
        <taxon>Streptophyta</taxon>
        <taxon>Embryophyta</taxon>
        <taxon>Tracheophyta</taxon>
        <taxon>Spermatophyta</taxon>
        <taxon>Magnoliopsida</taxon>
        <taxon>eudicotyledons</taxon>
        <taxon>Gunneridae</taxon>
        <taxon>Pentapetalae</taxon>
        <taxon>rosids</taxon>
        <taxon>malvids</taxon>
        <taxon>Myrtales</taxon>
        <taxon>Myrtaceae</taxon>
        <taxon>Myrtoideae</taxon>
        <taxon>Eucalypteae</taxon>
        <taxon>Eucalyptus</taxon>
    </lineage>
</organism>
<dbReference type="InParanoid" id="A0A059A6Y4"/>
<gene>
    <name evidence="2" type="ORF">EUGRSUZ_K02995</name>
</gene>